<dbReference type="PANTHER" id="PTHR30477:SF13">
    <property type="entry name" value="IRON TRANSPORT SYSTEM MEMBRANE PROTEIN HI_0360-RELATED"/>
    <property type="match status" value="1"/>
</dbReference>
<feature type="transmembrane region" description="Helical" evidence="7">
    <location>
        <begin position="196"/>
        <end position="213"/>
    </location>
</feature>
<name>X7F476_9RHOB</name>
<dbReference type="PATRIC" id="fig|1449351.3.peg.3405"/>
<comment type="subcellular location">
    <subcellularLocation>
        <location evidence="6">Cell membrane</location>
        <topology evidence="6">Multi-pass membrane protein</topology>
    </subcellularLocation>
    <subcellularLocation>
        <location evidence="1">Membrane</location>
        <topology evidence="1">Multi-pass membrane protein</topology>
    </subcellularLocation>
</comment>
<evidence type="ECO:0000256" key="6">
    <source>
        <dbReference type="RuleBase" id="RU003943"/>
    </source>
</evidence>
<feature type="transmembrane region" description="Helical" evidence="7">
    <location>
        <begin position="135"/>
        <end position="152"/>
    </location>
</feature>
<evidence type="ECO:0000256" key="2">
    <source>
        <dbReference type="ARBA" id="ARBA00008034"/>
    </source>
</evidence>
<dbReference type="eggNOG" id="COG1108">
    <property type="taxonomic scope" value="Bacteria"/>
</dbReference>
<dbReference type="GO" id="GO:0010043">
    <property type="term" value="P:response to zinc ion"/>
    <property type="evidence" value="ECO:0007669"/>
    <property type="project" value="TreeGrafter"/>
</dbReference>
<dbReference type="PANTHER" id="PTHR30477">
    <property type="entry name" value="ABC-TRANSPORTER METAL-BINDING PROTEIN"/>
    <property type="match status" value="1"/>
</dbReference>
<dbReference type="AlphaFoldDB" id="X7F476"/>
<keyword evidence="4 7" id="KW-1133">Transmembrane helix</keyword>
<keyword evidence="3 6" id="KW-0812">Transmembrane</keyword>
<dbReference type="InterPro" id="IPR001626">
    <property type="entry name" value="ABC_TroCD"/>
</dbReference>
<feature type="transmembrane region" description="Helical" evidence="7">
    <location>
        <begin position="12"/>
        <end position="36"/>
    </location>
</feature>
<organism evidence="8 9">
    <name type="scientific">Roseivivax isoporae LMG 25204</name>
    <dbReference type="NCBI Taxonomy" id="1449351"/>
    <lineage>
        <taxon>Bacteria</taxon>
        <taxon>Pseudomonadati</taxon>
        <taxon>Pseudomonadota</taxon>
        <taxon>Alphaproteobacteria</taxon>
        <taxon>Rhodobacterales</taxon>
        <taxon>Roseobacteraceae</taxon>
        <taxon>Roseivivax</taxon>
    </lineage>
</organism>
<keyword evidence="5 7" id="KW-0472">Membrane</keyword>
<keyword evidence="6" id="KW-0813">Transport</keyword>
<dbReference type="SUPFAM" id="SSF81345">
    <property type="entry name" value="ABC transporter involved in vitamin B12 uptake, BtuC"/>
    <property type="match status" value="1"/>
</dbReference>
<proteinExistence type="inferred from homology"/>
<gene>
    <name evidence="8" type="ORF">RISW2_11710</name>
</gene>
<feature type="transmembrane region" description="Helical" evidence="7">
    <location>
        <begin position="248"/>
        <end position="266"/>
    </location>
</feature>
<dbReference type="Gene3D" id="1.10.3470.10">
    <property type="entry name" value="ABC transporter involved in vitamin B12 uptake, BtuC"/>
    <property type="match status" value="1"/>
</dbReference>
<dbReference type="GO" id="GO:0043190">
    <property type="term" value="C:ATP-binding cassette (ABC) transporter complex"/>
    <property type="evidence" value="ECO:0007669"/>
    <property type="project" value="InterPro"/>
</dbReference>
<feature type="transmembrane region" description="Helical" evidence="7">
    <location>
        <begin position="93"/>
        <end position="115"/>
    </location>
</feature>
<dbReference type="RefSeq" id="WP_043773339.1">
    <property type="nucleotide sequence ID" value="NZ_JAME01000028.1"/>
</dbReference>
<evidence type="ECO:0000256" key="5">
    <source>
        <dbReference type="ARBA" id="ARBA00023136"/>
    </source>
</evidence>
<accession>X7F476</accession>
<feature type="transmembrane region" description="Helical" evidence="7">
    <location>
        <begin position="173"/>
        <end position="190"/>
    </location>
</feature>
<keyword evidence="9" id="KW-1185">Reference proteome</keyword>
<dbReference type="Pfam" id="PF00950">
    <property type="entry name" value="ABC-3"/>
    <property type="match status" value="1"/>
</dbReference>
<reference evidence="8 9" key="1">
    <citation type="submission" date="2014-01" db="EMBL/GenBank/DDBJ databases">
        <title>Roseivivax isoporae LMG 25204 Genome Sequencing.</title>
        <authorList>
            <person name="Lai Q."/>
            <person name="Li G."/>
            <person name="Shao Z."/>
        </authorList>
    </citation>
    <scope>NUCLEOTIDE SEQUENCE [LARGE SCALE GENOMIC DNA]</scope>
    <source>
        <strain evidence="8 9">LMG 25204</strain>
    </source>
</reference>
<dbReference type="OrthoDB" id="9804300at2"/>
<evidence type="ECO:0000256" key="7">
    <source>
        <dbReference type="SAM" id="Phobius"/>
    </source>
</evidence>
<dbReference type="FunFam" id="1.10.3470.10:FF:000003">
    <property type="entry name" value="Iron ABC transporter permease SitD"/>
    <property type="match status" value="1"/>
</dbReference>
<dbReference type="GO" id="GO:0071281">
    <property type="term" value="P:cellular response to iron ion"/>
    <property type="evidence" value="ECO:0007669"/>
    <property type="project" value="UniProtKB-ARBA"/>
</dbReference>
<feature type="transmembrane region" description="Helical" evidence="7">
    <location>
        <begin position="56"/>
        <end position="81"/>
    </location>
</feature>
<evidence type="ECO:0000256" key="1">
    <source>
        <dbReference type="ARBA" id="ARBA00004141"/>
    </source>
</evidence>
<dbReference type="CDD" id="cd06550">
    <property type="entry name" value="TM_ABC_iron-siderophores_like"/>
    <property type="match status" value="1"/>
</dbReference>
<dbReference type="GO" id="GO:0055085">
    <property type="term" value="P:transmembrane transport"/>
    <property type="evidence" value="ECO:0007669"/>
    <property type="project" value="InterPro"/>
</dbReference>
<dbReference type="STRING" id="1449351.RISW2_11710"/>
<feature type="transmembrane region" description="Helical" evidence="7">
    <location>
        <begin position="220"/>
        <end position="242"/>
    </location>
</feature>
<dbReference type="EMBL" id="JAME01000028">
    <property type="protein sequence ID" value="ETX27727.1"/>
    <property type="molecule type" value="Genomic_DNA"/>
</dbReference>
<protein>
    <submittedName>
        <fullName evidence="8">Membrane protein</fullName>
    </submittedName>
</protein>
<evidence type="ECO:0000256" key="3">
    <source>
        <dbReference type="ARBA" id="ARBA00022692"/>
    </source>
</evidence>
<evidence type="ECO:0000313" key="9">
    <source>
        <dbReference type="Proteomes" id="UP000023430"/>
    </source>
</evidence>
<evidence type="ECO:0000313" key="8">
    <source>
        <dbReference type="EMBL" id="ETX27727.1"/>
    </source>
</evidence>
<comment type="caution">
    <text evidence="8">The sequence shown here is derived from an EMBL/GenBank/DDBJ whole genome shotgun (WGS) entry which is preliminary data.</text>
</comment>
<sequence>MSVLLEPFAYGYMTNAMWVSAMVGALCAFLSAYLMLKGWSLIGDALSHSVVPGVAGAYMLGLPFALGAFVAGGLAAGAMLFLSERSGLKVDVVIGLIFTSFFGLGLFMVSLNPTAVSVQTITMGNILAITPGDTLQLVLIGTVSLTLLLLKWKDLMVTFFDETHARSIGLRPGLLKAMFFVLLSAAVVAAMQTVGAFLVIAMVVTPGATAYLLCDRFGRLIAVSVAIGATTSFVGAYASYFLDGATGGVIVTLQTAVFLAAFLLAPKHGVLAARSRAAAAIAPRRAERREPAE</sequence>
<dbReference type="Proteomes" id="UP000023430">
    <property type="component" value="Unassembled WGS sequence"/>
</dbReference>
<dbReference type="InterPro" id="IPR037294">
    <property type="entry name" value="ABC_BtuC-like"/>
</dbReference>
<evidence type="ECO:0000256" key="4">
    <source>
        <dbReference type="ARBA" id="ARBA00022989"/>
    </source>
</evidence>
<comment type="similarity">
    <text evidence="2 6">Belongs to the ABC-3 integral membrane protein family.</text>
</comment>